<accession>A0A922HV02</accession>
<evidence type="ECO:0000256" key="1">
    <source>
        <dbReference type="SAM" id="Phobius"/>
    </source>
</evidence>
<gene>
    <name evidence="2" type="ORF">DERF_012832</name>
</gene>
<dbReference type="Proteomes" id="UP000790347">
    <property type="component" value="Unassembled WGS sequence"/>
</dbReference>
<reference evidence="2" key="1">
    <citation type="submission" date="2013-05" db="EMBL/GenBank/DDBJ databases">
        <authorList>
            <person name="Yim A.K.Y."/>
            <person name="Chan T.F."/>
            <person name="Ji K.M."/>
            <person name="Liu X.Y."/>
            <person name="Zhou J.W."/>
            <person name="Li R.Q."/>
            <person name="Yang K.Y."/>
            <person name="Li J."/>
            <person name="Li M."/>
            <person name="Law P.T.W."/>
            <person name="Wu Y.L."/>
            <person name="Cai Z.L."/>
            <person name="Qin H."/>
            <person name="Bao Y."/>
            <person name="Leung R.K.K."/>
            <person name="Ng P.K.S."/>
            <person name="Zou J."/>
            <person name="Zhong X.J."/>
            <person name="Ran P.X."/>
            <person name="Zhong N.S."/>
            <person name="Liu Z.G."/>
            <person name="Tsui S.K.W."/>
        </authorList>
    </citation>
    <scope>NUCLEOTIDE SEQUENCE</scope>
    <source>
        <strain evidence="2">Derf</strain>
        <tissue evidence="2">Whole organism</tissue>
    </source>
</reference>
<proteinExistence type="predicted"/>
<keyword evidence="1" id="KW-0472">Membrane</keyword>
<keyword evidence="3" id="KW-1185">Reference proteome</keyword>
<protein>
    <submittedName>
        <fullName evidence="2">Uncharacterized protein</fullName>
    </submittedName>
</protein>
<feature type="transmembrane region" description="Helical" evidence="1">
    <location>
        <begin position="14"/>
        <end position="36"/>
    </location>
</feature>
<reference evidence="2" key="2">
    <citation type="journal article" date="2022" name="Res Sq">
        <title>Comparative Genomics Reveals Insights into the Divergent Evolution of Astigmatic Mites and Household Pest Adaptations.</title>
        <authorList>
            <person name="Xiong Q."/>
            <person name="Wan A.T.-Y."/>
            <person name="Liu X.-Y."/>
            <person name="Fung C.S.-H."/>
            <person name="Xiao X."/>
            <person name="Malainual N."/>
            <person name="Hou J."/>
            <person name="Wang L."/>
            <person name="Wang M."/>
            <person name="Yang K."/>
            <person name="Cui Y."/>
            <person name="Leung E."/>
            <person name="Nong W."/>
            <person name="Shin S.-K."/>
            <person name="Au S."/>
            <person name="Jeong K.Y."/>
            <person name="Chew F.T."/>
            <person name="Hui J."/>
            <person name="Leung T.F."/>
            <person name="Tungtrongchitr A."/>
            <person name="Zhong N."/>
            <person name="Liu Z."/>
            <person name="Tsui S."/>
        </authorList>
    </citation>
    <scope>NUCLEOTIDE SEQUENCE</scope>
    <source>
        <strain evidence="2">Derf</strain>
        <tissue evidence="2">Whole organism</tissue>
    </source>
</reference>
<sequence>MCGLRREEYDGNNIYEYMSLLLIRGGVNMMIASWLITLSARARFSVDEQSDQMLHAIRLFSFNCICSIKIV</sequence>
<dbReference type="EMBL" id="ASGP02000006">
    <property type="protein sequence ID" value="KAH9502031.1"/>
    <property type="molecule type" value="Genomic_DNA"/>
</dbReference>
<dbReference type="AlphaFoldDB" id="A0A922HV02"/>
<evidence type="ECO:0000313" key="3">
    <source>
        <dbReference type="Proteomes" id="UP000790347"/>
    </source>
</evidence>
<evidence type="ECO:0000313" key="2">
    <source>
        <dbReference type="EMBL" id="KAH9502031.1"/>
    </source>
</evidence>
<keyword evidence="1" id="KW-1133">Transmembrane helix</keyword>
<comment type="caution">
    <text evidence="2">The sequence shown here is derived from an EMBL/GenBank/DDBJ whole genome shotgun (WGS) entry which is preliminary data.</text>
</comment>
<organism evidence="2 3">
    <name type="scientific">Dermatophagoides farinae</name>
    <name type="common">American house dust mite</name>
    <dbReference type="NCBI Taxonomy" id="6954"/>
    <lineage>
        <taxon>Eukaryota</taxon>
        <taxon>Metazoa</taxon>
        <taxon>Ecdysozoa</taxon>
        <taxon>Arthropoda</taxon>
        <taxon>Chelicerata</taxon>
        <taxon>Arachnida</taxon>
        <taxon>Acari</taxon>
        <taxon>Acariformes</taxon>
        <taxon>Sarcoptiformes</taxon>
        <taxon>Astigmata</taxon>
        <taxon>Psoroptidia</taxon>
        <taxon>Analgoidea</taxon>
        <taxon>Pyroglyphidae</taxon>
        <taxon>Dermatophagoidinae</taxon>
        <taxon>Dermatophagoides</taxon>
    </lineage>
</organism>
<name>A0A922HV02_DERFA</name>
<keyword evidence="1" id="KW-0812">Transmembrane</keyword>